<dbReference type="Proteomes" id="UP000297910">
    <property type="component" value="Unassembled WGS sequence"/>
</dbReference>
<evidence type="ECO:0000313" key="3">
    <source>
        <dbReference type="Proteomes" id="UP000297910"/>
    </source>
</evidence>
<feature type="compositionally biased region" description="Basic and acidic residues" evidence="1">
    <location>
        <begin position="161"/>
        <end position="195"/>
    </location>
</feature>
<protein>
    <submittedName>
        <fullName evidence="2">Uncharacterized protein</fullName>
    </submittedName>
</protein>
<feature type="region of interest" description="Disordered" evidence="1">
    <location>
        <begin position="83"/>
        <end position="210"/>
    </location>
</feature>
<accession>A0A4Z1FUA2</accession>
<name>A0A4Z1FUA2_9HELO</name>
<keyword evidence="3" id="KW-1185">Reference proteome</keyword>
<reference evidence="2 3" key="1">
    <citation type="submission" date="2017-12" db="EMBL/GenBank/DDBJ databases">
        <title>Comparative genomics of Botrytis spp.</title>
        <authorList>
            <person name="Valero-Jimenez C.A."/>
            <person name="Tapia P."/>
            <person name="Veloso J."/>
            <person name="Silva-Moreno E."/>
            <person name="Staats M."/>
            <person name="Valdes J.H."/>
            <person name="Van Kan J.A.L."/>
        </authorList>
    </citation>
    <scope>NUCLEOTIDE SEQUENCE [LARGE SCALE GENOMIC DNA]</scope>
    <source>
        <strain evidence="2 3">Bp0003</strain>
    </source>
</reference>
<evidence type="ECO:0000256" key="1">
    <source>
        <dbReference type="SAM" id="MobiDB-lite"/>
    </source>
</evidence>
<dbReference type="AlphaFoldDB" id="A0A4Z1FUA2"/>
<proteinExistence type="predicted"/>
<organism evidence="2 3">
    <name type="scientific">Botrytis paeoniae</name>
    <dbReference type="NCBI Taxonomy" id="278948"/>
    <lineage>
        <taxon>Eukaryota</taxon>
        <taxon>Fungi</taxon>
        <taxon>Dikarya</taxon>
        <taxon>Ascomycota</taxon>
        <taxon>Pezizomycotina</taxon>
        <taxon>Leotiomycetes</taxon>
        <taxon>Helotiales</taxon>
        <taxon>Sclerotiniaceae</taxon>
        <taxon>Botrytis</taxon>
    </lineage>
</organism>
<gene>
    <name evidence="2" type="ORF">BPAE_0029g00340</name>
</gene>
<sequence length="210" mass="23362">MSRNTHMTVSLNLDSYYGSIPHNKNTASRKSYLSPVPCHHAVFSAASLSTSISPHYKISIIIPRLPLPSIPYYPGKSENIGFWSSRKDKNLPPSVPTGKKRKGSIKSVQQAAKFKENTKHATAATSGSEQGGDRSTNGTDASRHSFYENNSAGNNGGSYHARCDTSDHPENEERNHYEAKDHERGKQESEKEARRKQMGYGNESSRVWHE</sequence>
<feature type="compositionally biased region" description="Polar residues" evidence="1">
    <location>
        <begin position="123"/>
        <end position="140"/>
    </location>
</feature>
<evidence type="ECO:0000313" key="2">
    <source>
        <dbReference type="EMBL" id="TGO28306.1"/>
    </source>
</evidence>
<dbReference type="EMBL" id="PQXI01000029">
    <property type="protein sequence ID" value="TGO28306.1"/>
    <property type="molecule type" value="Genomic_DNA"/>
</dbReference>
<comment type="caution">
    <text evidence="2">The sequence shown here is derived from an EMBL/GenBank/DDBJ whole genome shotgun (WGS) entry which is preliminary data.</text>
</comment>